<keyword evidence="5" id="KW-0969">Cilium</keyword>
<reference evidence="5" key="1">
    <citation type="submission" date="2018-06" db="EMBL/GenBank/DDBJ databases">
        <authorList>
            <person name="Zhirakovskaya E."/>
        </authorList>
    </citation>
    <scope>NUCLEOTIDE SEQUENCE</scope>
</reference>
<comment type="similarity">
    <text evidence="2">Belongs to the flagella basal body rod proteins family.</text>
</comment>
<dbReference type="GO" id="GO:0071973">
    <property type="term" value="P:bacterial-type flagellum-dependent cell motility"/>
    <property type="evidence" value="ECO:0007669"/>
    <property type="project" value="InterPro"/>
</dbReference>
<evidence type="ECO:0000259" key="4">
    <source>
        <dbReference type="Pfam" id="PF00460"/>
    </source>
</evidence>
<comment type="subcellular location">
    <subcellularLocation>
        <location evidence="1">Bacterial flagellum basal body</location>
    </subcellularLocation>
</comment>
<dbReference type="PIRSF" id="PIRSF002889">
    <property type="entry name" value="Rod_FlgB"/>
    <property type="match status" value="1"/>
</dbReference>
<dbReference type="GO" id="GO:0030694">
    <property type="term" value="C:bacterial-type flagellum basal body, rod"/>
    <property type="evidence" value="ECO:0007669"/>
    <property type="project" value="InterPro"/>
</dbReference>
<name>A0A3B0T751_9ZZZZ</name>
<dbReference type="InterPro" id="IPR001444">
    <property type="entry name" value="Flag_bb_rod_N"/>
</dbReference>
<proteinExistence type="inferred from homology"/>
<dbReference type="NCBIfam" id="TIGR01396">
    <property type="entry name" value="FlgB"/>
    <property type="match status" value="1"/>
</dbReference>
<organism evidence="5">
    <name type="scientific">hydrothermal vent metagenome</name>
    <dbReference type="NCBI Taxonomy" id="652676"/>
    <lineage>
        <taxon>unclassified sequences</taxon>
        <taxon>metagenomes</taxon>
        <taxon>ecological metagenomes</taxon>
    </lineage>
</organism>
<evidence type="ECO:0000256" key="1">
    <source>
        <dbReference type="ARBA" id="ARBA00004117"/>
    </source>
</evidence>
<evidence type="ECO:0000313" key="5">
    <source>
        <dbReference type="EMBL" id="VAW04664.1"/>
    </source>
</evidence>
<evidence type="ECO:0000256" key="3">
    <source>
        <dbReference type="ARBA" id="ARBA00023143"/>
    </source>
</evidence>
<dbReference type="InterPro" id="IPR006300">
    <property type="entry name" value="FlgB"/>
</dbReference>
<evidence type="ECO:0000256" key="2">
    <source>
        <dbReference type="ARBA" id="ARBA00009677"/>
    </source>
</evidence>
<gene>
    <name evidence="5" type="ORF">MNBD_ALPHA01-556</name>
</gene>
<feature type="domain" description="Flagellar basal body rod protein N-terminal" evidence="4">
    <location>
        <begin position="22"/>
        <end position="38"/>
    </location>
</feature>
<keyword evidence="3" id="KW-0975">Bacterial flagellum</keyword>
<protein>
    <submittedName>
        <fullName evidence="5">Flagellar basal-body rod protein FlgB</fullName>
    </submittedName>
</protein>
<sequence length="138" mass="15155">MDLKSISLFSSLNQKMDWLTERQKVLAQNIANANTPGYVPRDLKKVSFKAHLDQSNATGGLHLQTTDARHMSAAGPSGGNFEIKAQDTEFAISAPDGNAVALEDELIKMSETQMEYAMAVNLYRKHVSMLKTALGKRS</sequence>
<dbReference type="EMBL" id="UOEJ01000196">
    <property type="protein sequence ID" value="VAW04664.1"/>
    <property type="molecule type" value="Genomic_DNA"/>
</dbReference>
<dbReference type="Pfam" id="PF00460">
    <property type="entry name" value="Flg_bb_rod"/>
    <property type="match status" value="1"/>
</dbReference>
<keyword evidence="5" id="KW-0966">Cell projection</keyword>
<accession>A0A3B0T751</accession>
<keyword evidence="5" id="KW-0282">Flagellum</keyword>
<dbReference type="AlphaFoldDB" id="A0A3B0T751"/>